<dbReference type="EMBL" id="JANBUP010002095">
    <property type="protein sequence ID" value="KAJ2801906.1"/>
    <property type="molecule type" value="Genomic_DNA"/>
</dbReference>
<dbReference type="Proteomes" id="UP001140096">
    <property type="component" value="Unassembled WGS sequence"/>
</dbReference>
<sequence>MASVLKSVRRLTYSTNMRNSRYPASTEAYRNAVNARANSKRLRSLVICTIAYPIISLVCNLPQLMLELLTTTMKRPLNWLRFVAKLLLYSEGFMLSVAFFSYPAILHSIRDVIHSAVQYWIIEQEEFWRMQKSETRHGKLARALKEDLSDMLMDKNDVRNFSSRRGRIYHFILLRTPEGRRVSGL</sequence>
<evidence type="ECO:0000313" key="2">
    <source>
        <dbReference type="Proteomes" id="UP001140096"/>
    </source>
</evidence>
<gene>
    <name evidence="1" type="ORF">H4S07_004814</name>
</gene>
<accession>A0ACC1L5P3</accession>
<organism evidence="1 2">
    <name type="scientific">Coemansia furcata</name>
    <dbReference type="NCBI Taxonomy" id="417177"/>
    <lineage>
        <taxon>Eukaryota</taxon>
        <taxon>Fungi</taxon>
        <taxon>Fungi incertae sedis</taxon>
        <taxon>Zoopagomycota</taxon>
        <taxon>Kickxellomycotina</taxon>
        <taxon>Kickxellomycetes</taxon>
        <taxon>Kickxellales</taxon>
        <taxon>Kickxellaceae</taxon>
        <taxon>Coemansia</taxon>
    </lineage>
</organism>
<proteinExistence type="predicted"/>
<evidence type="ECO:0000313" key="1">
    <source>
        <dbReference type="EMBL" id="KAJ2801906.1"/>
    </source>
</evidence>
<name>A0ACC1L5P3_9FUNG</name>
<protein>
    <submittedName>
        <fullName evidence="1">Uncharacterized protein</fullName>
    </submittedName>
</protein>
<comment type="caution">
    <text evidence="1">The sequence shown here is derived from an EMBL/GenBank/DDBJ whole genome shotgun (WGS) entry which is preliminary data.</text>
</comment>
<reference evidence="1" key="1">
    <citation type="submission" date="2022-07" db="EMBL/GenBank/DDBJ databases">
        <title>Phylogenomic reconstructions and comparative analyses of Kickxellomycotina fungi.</title>
        <authorList>
            <person name="Reynolds N.K."/>
            <person name="Stajich J.E."/>
            <person name="Barry K."/>
            <person name="Grigoriev I.V."/>
            <person name="Crous P."/>
            <person name="Smith M.E."/>
        </authorList>
    </citation>
    <scope>NUCLEOTIDE SEQUENCE</scope>
    <source>
        <strain evidence="1">CBS 102833</strain>
    </source>
</reference>
<keyword evidence="2" id="KW-1185">Reference proteome</keyword>